<organism evidence="1 2">
    <name type="scientific">Cellvibrio japonicus (strain Ueda107)</name>
    <name type="common">Pseudomonas fluorescens subsp. cellulosa</name>
    <dbReference type="NCBI Taxonomy" id="498211"/>
    <lineage>
        <taxon>Bacteria</taxon>
        <taxon>Pseudomonadati</taxon>
        <taxon>Pseudomonadota</taxon>
        <taxon>Gammaproteobacteria</taxon>
        <taxon>Cellvibrionales</taxon>
        <taxon>Cellvibrionaceae</taxon>
        <taxon>Cellvibrio</taxon>
    </lineage>
</organism>
<dbReference type="AlphaFoldDB" id="B3PKQ5"/>
<proteinExistence type="predicted"/>
<protein>
    <submittedName>
        <fullName evidence="1">Uncharacterized protein</fullName>
    </submittedName>
</protein>
<name>B3PKQ5_CELJU</name>
<dbReference type="KEGG" id="cja:CJA_0812"/>
<dbReference type="RefSeq" id="WP_012486473.1">
    <property type="nucleotide sequence ID" value="NC_010995.1"/>
</dbReference>
<dbReference type="Proteomes" id="UP000001036">
    <property type="component" value="Chromosome"/>
</dbReference>
<evidence type="ECO:0000313" key="1">
    <source>
        <dbReference type="EMBL" id="ACE83820.1"/>
    </source>
</evidence>
<keyword evidence="2" id="KW-1185">Reference proteome</keyword>
<reference evidence="1 2" key="1">
    <citation type="journal article" date="2008" name="J. Bacteriol.">
        <title>Insights into plant cell wall degradation from the genome sequence of the soil bacterium Cellvibrio japonicus.</title>
        <authorList>
            <person name="Deboy R.T."/>
            <person name="Mongodin E.F."/>
            <person name="Fouts D.E."/>
            <person name="Tailford L.E."/>
            <person name="Khouri H."/>
            <person name="Emerson J.B."/>
            <person name="Mohamoud Y."/>
            <person name="Watkins K."/>
            <person name="Henrissat B."/>
            <person name="Gilbert H.J."/>
            <person name="Nelson K.E."/>
        </authorList>
    </citation>
    <scope>NUCLEOTIDE SEQUENCE [LARGE SCALE GENOMIC DNA]</scope>
    <source>
        <strain evidence="1 2">Ueda107</strain>
    </source>
</reference>
<sequence>MELKEFIASTLGEIQEGVQLAINETIKNGVNGVINPSRGGTNNINASLIQNVNFDIAVTVADEEKAGVKGGIKVVGISVGGEDTATSKTSRVSRIQFSIPVIPPVTTVNG</sequence>
<accession>B3PKQ5</accession>
<dbReference type="EMBL" id="CP000934">
    <property type="protein sequence ID" value="ACE83820.1"/>
    <property type="molecule type" value="Genomic_DNA"/>
</dbReference>
<dbReference type="HOGENOM" id="CLU_157763_0_0_6"/>
<evidence type="ECO:0000313" key="2">
    <source>
        <dbReference type="Proteomes" id="UP000001036"/>
    </source>
</evidence>
<dbReference type="eggNOG" id="ENOG50339Z6">
    <property type="taxonomic scope" value="Bacteria"/>
</dbReference>
<gene>
    <name evidence="1" type="ordered locus">CJA_0812</name>
</gene>
<dbReference type="OrthoDB" id="7865574at2"/>